<comment type="catalytic activity">
    <reaction evidence="2">
        <text>2,5-dichlorocyclohexa-2,5-dien-1,4-diol + NAD(+) = 2,5-dichlorohydroquinone + NADH + H(+)</text>
        <dbReference type="Rhea" id="RHEA:15741"/>
        <dbReference type="ChEBI" id="CHEBI:15378"/>
        <dbReference type="ChEBI" id="CHEBI:27545"/>
        <dbReference type="ChEBI" id="CHEBI:28975"/>
        <dbReference type="ChEBI" id="CHEBI:57540"/>
        <dbReference type="ChEBI" id="CHEBI:57945"/>
    </reaction>
</comment>
<evidence type="ECO:0000313" key="4">
    <source>
        <dbReference type="EMBL" id="TWH96630.1"/>
    </source>
</evidence>
<dbReference type="AlphaFoldDB" id="A0A562KML6"/>
<dbReference type="InterPro" id="IPR036291">
    <property type="entry name" value="NAD(P)-bd_dom_sf"/>
</dbReference>
<keyword evidence="5" id="KW-1185">Reference proteome</keyword>
<dbReference type="PRINTS" id="PR00080">
    <property type="entry name" value="SDRFAMILY"/>
</dbReference>
<dbReference type="Pfam" id="PF00106">
    <property type="entry name" value="adh_short"/>
    <property type="match status" value="1"/>
</dbReference>
<dbReference type="PRINTS" id="PR00081">
    <property type="entry name" value="GDHRDH"/>
</dbReference>
<dbReference type="PANTHER" id="PTHR42879">
    <property type="entry name" value="3-OXOACYL-(ACYL-CARRIER-PROTEIN) REDUCTASE"/>
    <property type="match status" value="1"/>
</dbReference>
<dbReference type="RefSeq" id="WP_021246037.1">
    <property type="nucleotide sequence ID" value="NZ_JACIIY010000009.1"/>
</dbReference>
<organism evidence="4 5">
    <name type="scientific">Sphingobium wenxiniae (strain DSM 21828 / CGMCC 1.7748 / JZ-1)</name>
    <dbReference type="NCBI Taxonomy" id="595605"/>
    <lineage>
        <taxon>Bacteria</taxon>
        <taxon>Pseudomonadati</taxon>
        <taxon>Pseudomonadota</taxon>
        <taxon>Alphaproteobacteria</taxon>
        <taxon>Sphingomonadales</taxon>
        <taxon>Sphingomonadaceae</taxon>
        <taxon>Sphingobium</taxon>
    </lineage>
</organism>
<dbReference type="InterPro" id="IPR002347">
    <property type="entry name" value="SDR_fam"/>
</dbReference>
<proteinExistence type="inferred from homology"/>
<evidence type="ECO:0000313" key="5">
    <source>
        <dbReference type="Proteomes" id="UP000316624"/>
    </source>
</evidence>
<sequence>MDLGLEDKRVLVTGSSSGIGVAIADMLAAEGASVIVHGRNVERTEAVARQIAQRGGKTVAVCGDLSTDDGAAAVAQAAASAFGGIDILVNNAGGAVEGKDRSWFKATLDDFRQSYDRNLLAAVRLIHAVVPAMKERGWGRIINISTAAAHTPTSAQAEYGTAKAAMLNMTLGLSKALKQSGVTCNAVSPGMVRTEGLTRFLASFAEKRGWGDDIARAEEYIVNANGQTSKRVGEVEDIAYAVAFLASPRADFMNGTNLHVDGGTSPSMH</sequence>
<evidence type="ECO:0000256" key="2">
    <source>
        <dbReference type="ARBA" id="ARBA00051383"/>
    </source>
</evidence>
<gene>
    <name evidence="4" type="ORF">IQ35_00561</name>
</gene>
<accession>A0A562KML6</accession>
<dbReference type="InterPro" id="IPR050259">
    <property type="entry name" value="SDR"/>
</dbReference>
<name>A0A562KML6_SPHWJ</name>
<evidence type="ECO:0000256" key="3">
    <source>
        <dbReference type="RuleBase" id="RU000363"/>
    </source>
</evidence>
<comment type="caution">
    <text evidence="4">The sequence shown here is derived from an EMBL/GenBank/DDBJ whole genome shotgun (WGS) entry which is preliminary data.</text>
</comment>
<dbReference type="Proteomes" id="UP000316624">
    <property type="component" value="Unassembled WGS sequence"/>
</dbReference>
<evidence type="ECO:0000256" key="1">
    <source>
        <dbReference type="ARBA" id="ARBA00006484"/>
    </source>
</evidence>
<dbReference type="Gene3D" id="3.40.50.720">
    <property type="entry name" value="NAD(P)-binding Rossmann-like Domain"/>
    <property type="match status" value="1"/>
</dbReference>
<reference evidence="4 5" key="1">
    <citation type="journal article" date="2015" name="Stand. Genomic Sci.">
        <title>Genomic Encyclopedia of Bacterial and Archaeal Type Strains, Phase III: the genomes of soil and plant-associated and newly described type strains.</title>
        <authorList>
            <person name="Whitman W.B."/>
            <person name="Woyke T."/>
            <person name="Klenk H.P."/>
            <person name="Zhou Y."/>
            <person name="Lilburn T.G."/>
            <person name="Beck B.J."/>
            <person name="De Vos P."/>
            <person name="Vandamme P."/>
            <person name="Eisen J.A."/>
            <person name="Garrity G."/>
            <person name="Hugenholtz P."/>
            <person name="Kyrpides N.C."/>
        </authorList>
    </citation>
    <scope>NUCLEOTIDE SEQUENCE [LARGE SCALE GENOMIC DNA]</scope>
    <source>
        <strain evidence="4 5">CGMCC 1.7748</strain>
    </source>
</reference>
<dbReference type="SUPFAM" id="SSF51735">
    <property type="entry name" value="NAD(P)-binding Rossmann-fold domains"/>
    <property type="match status" value="1"/>
</dbReference>
<dbReference type="FunFam" id="3.40.50.720:FF:000084">
    <property type="entry name" value="Short-chain dehydrogenase reductase"/>
    <property type="match status" value="1"/>
</dbReference>
<protein>
    <submittedName>
        <fullName evidence="4">NAD(P)-dependent dehydrogenase (Short-subunit alcohol dehydrogenase family)</fullName>
    </submittedName>
</protein>
<comment type="similarity">
    <text evidence="1 3">Belongs to the short-chain dehydrogenases/reductases (SDR) family.</text>
</comment>
<dbReference type="EMBL" id="VLKK01000002">
    <property type="protein sequence ID" value="TWH96630.1"/>
    <property type="molecule type" value="Genomic_DNA"/>
</dbReference>